<keyword evidence="2" id="KW-0433">Leucine-rich repeat</keyword>
<comment type="caution">
    <text evidence="9">The sequence shown here is derived from an EMBL/GenBank/DDBJ whole genome shotgun (WGS) entry which is preliminary data.</text>
</comment>
<keyword evidence="6" id="KW-0067">ATP-binding</keyword>
<dbReference type="GO" id="GO:0005524">
    <property type="term" value="F:ATP binding"/>
    <property type="evidence" value="ECO:0007669"/>
    <property type="project" value="UniProtKB-KW"/>
</dbReference>
<evidence type="ECO:0000313" key="9">
    <source>
        <dbReference type="EMBL" id="KAG8368636.1"/>
    </source>
</evidence>
<dbReference type="Gene3D" id="1.10.10.10">
    <property type="entry name" value="Winged helix-like DNA-binding domain superfamily/Winged helix DNA-binding domain"/>
    <property type="match status" value="1"/>
</dbReference>
<dbReference type="PANTHER" id="PTHR15140:SF37">
    <property type="entry name" value="UBIQUITIN-LIKE DOMAIN-CONTAINING PROTEIN"/>
    <property type="match status" value="1"/>
</dbReference>
<evidence type="ECO:0000256" key="3">
    <source>
        <dbReference type="ARBA" id="ARBA00022737"/>
    </source>
</evidence>
<keyword evidence="5" id="KW-0611">Plant defense</keyword>
<comment type="similarity">
    <text evidence="1">Belongs to the disease resistance NB-LRR family.</text>
</comment>
<dbReference type="PANTHER" id="PTHR15140">
    <property type="entry name" value="TUBULIN-SPECIFIC CHAPERONE E"/>
    <property type="match status" value="1"/>
</dbReference>
<proteinExistence type="inferred from homology"/>
<dbReference type="GO" id="GO:0043531">
    <property type="term" value="F:ADP binding"/>
    <property type="evidence" value="ECO:0007669"/>
    <property type="project" value="InterPro"/>
</dbReference>
<dbReference type="Gene3D" id="3.40.50.300">
    <property type="entry name" value="P-loop containing nucleotide triphosphate hydrolases"/>
    <property type="match status" value="1"/>
</dbReference>
<feature type="domain" description="Disease resistance protein winged helix" evidence="8">
    <location>
        <begin position="232"/>
        <end position="280"/>
    </location>
</feature>
<dbReference type="InterPro" id="IPR032675">
    <property type="entry name" value="LRR_dom_sf"/>
</dbReference>
<dbReference type="InterPro" id="IPR002182">
    <property type="entry name" value="NB-ARC"/>
</dbReference>
<dbReference type="Proteomes" id="UP000826271">
    <property type="component" value="Unassembled WGS sequence"/>
</dbReference>
<evidence type="ECO:0008006" key="11">
    <source>
        <dbReference type="Google" id="ProtNLM"/>
    </source>
</evidence>
<dbReference type="InterPro" id="IPR042197">
    <property type="entry name" value="Apaf_helical"/>
</dbReference>
<reference evidence="9" key="1">
    <citation type="submission" date="2019-10" db="EMBL/GenBank/DDBJ databases">
        <authorList>
            <person name="Zhang R."/>
            <person name="Pan Y."/>
            <person name="Wang J."/>
            <person name="Ma R."/>
            <person name="Yu S."/>
        </authorList>
    </citation>
    <scope>NUCLEOTIDE SEQUENCE</scope>
    <source>
        <strain evidence="9">LA-IB0</strain>
        <tissue evidence="9">Leaf</tissue>
    </source>
</reference>
<dbReference type="Gene3D" id="3.80.10.10">
    <property type="entry name" value="Ribonuclease Inhibitor"/>
    <property type="match status" value="1"/>
</dbReference>
<organism evidence="9 10">
    <name type="scientific">Buddleja alternifolia</name>
    <dbReference type="NCBI Taxonomy" id="168488"/>
    <lineage>
        <taxon>Eukaryota</taxon>
        <taxon>Viridiplantae</taxon>
        <taxon>Streptophyta</taxon>
        <taxon>Embryophyta</taxon>
        <taxon>Tracheophyta</taxon>
        <taxon>Spermatophyta</taxon>
        <taxon>Magnoliopsida</taxon>
        <taxon>eudicotyledons</taxon>
        <taxon>Gunneridae</taxon>
        <taxon>Pentapetalae</taxon>
        <taxon>asterids</taxon>
        <taxon>lamiids</taxon>
        <taxon>Lamiales</taxon>
        <taxon>Scrophulariaceae</taxon>
        <taxon>Buddlejeae</taxon>
        <taxon>Buddleja</taxon>
    </lineage>
</organism>
<dbReference type="InterPro" id="IPR036388">
    <property type="entry name" value="WH-like_DNA-bd_sf"/>
</dbReference>
<keyword evidence="3" id="KW-0677">Repeat</keyword>
<feature type="domain" description="NB-ARC" evidence="7">
    <location>
        <begin position="6"/>
        <end position="102"/>
    </location>
</feature>
<dbReference type="InterPro" id="IPR058922">
    <property type="entry name" value="WHD_DRP"/>
</dbReference>
<dbReference type="PRINTS" id="PR00364">
    <property type="entry name" value="DISEASERSIST"/>
</dbReference>
<evidence type="ECO:0000313" key="10">
    <source>
        <dbReference type="Proteomes" id="UP000826271"/>
    </source>
</evidence>
<dbReference type="SUPFAM" id="SSF52540">
    <property type="entry name" value="P-loop containing nucleoside triphosphate hydrolases"/>
    <property type="match status" value="1"/>
</dbReference>
<dbReference type="AlphaFoldDB" id="A0AAV6WB99"/>
<evidence type="ECO:0000256" key="2">
    <source>
        <dbReference type="ARBA" id="ARBA00022614"/>
    </source>
</evidence>
<protein>
    <recommendedName>
        <fullName evidence="11">NB-ARC domain-containing protein</fullName>
    </recommendedName>
</protein>
<dbReference type="Pfam" id="PF23559">
    <property type="entry name" value="WHD_DRP"/>
    <property type="match status" value="1"/>
</dbReference>
<evidence type="ECO:0000256" key="6">
    <source>
        <dbReference type="ARBA" id="ARBA00022840"/>
    </source>
</evidence>
<accession>A0AAV6WB99</accession>
<dbReference type="EMBL" id="WHWC01000015">
    <property type="protein sequence ID" value="KAG8368636.1"/>
    <property type="molecule type" value="Genomic_DNA"/>
</dbReference>
<evidence type="ECO:0000256" key="5">
    <source>
        <dbReference type="ARBA" id="ARBA00022821"/>
    </source>
</evidence>
<keyword evidence="10" id="KW-1185">Reference proteome</keyword>
<dbReference type="SUPFAM" id="SSF52047">
    <property type="entry name" value="RNI-like"/>
    <property type="match status" value="1"/>
</dbReference>
<dbReference type="FunFam" id="1.10.10.10:FF:000322">
    <property type="entry name" value="Probable disease resistance protein At1g63360"/>
    <property type="match status" value="1"/>
</dbReference>
<gene>
    <name evidence="9" type="ORF">BUALT_Bualt15G0066200</name>
</gene>
<evidence type="ECO:0000259" key="8">
    <source>
        <dbReference type="Pfam" id="PF23559"/>
    </source>
</evidence>
<dbReference type="GO" id="GO:0006952">
    <property type="term" value="P:defense response"/>
    <property type="evidence" value="ECO:0007669"/>
    <property type="project" value="UniProtKB-KW"/>
</dbReference>
<keyword evidence="4" id="KW-0547">Nucleotide-binding</keyword>
<sequence>MVGFDEQLKTIKGHLCGESSKLQVIPIIGMGGIGKTILARNAFDDDLIAYHFHIRLWVTISQDYHMQRVLRSIEDSINVANREKPEVDEGDLLGYIYKHLKGMSRIMLTTRLSDVAHYAGTLGSLHQVQFLNEEQSWNLFREKVFGQEHCPRELEYPGKSVANHCRGLPLAIVMVAGLLSKVNKTQYDWMKIACNVSSVVTSSNDEHVAKILSLSYNHLPHHLKPCFLYMGVFPEDYENSASRLVKLWIAEGFVRPIESRSLEEVGKEYLKDLVSRNLVLLTKKRYVWATTLYLSPIIPLDARVAGKVHLLENLQTLSSVTNFTFTNEILEMILNLKTLKVLSNGPKNKWQQLCNNLDHLLQLETLTIRFLDLETVGVHHFPESFAFPRNFKELSLRGCRLPWKDMTLVGSLPKLEVLKLCTHAVDDEVWEPIEGEFLQLKFLLLKKLSLKHWRVEDIHFPRLEHLHISWCGRLKSIPLEIGEIPTLKLIKVHNNTSVADSAMEIQQEQRSLGNDTLQVRVYDNNW</sequence>
<name>A0AAV6WB99_9LAMI</name>
<evidence type="ECO:0000256" key="1">
    <source>
        <dbReference type="ARBA" id="ARBA00008894"/>
    </source>
</evidence>
<dbReference type="Gene3D" id="1.10.8.430">
    <property type="entry name" value="Helical domain of apoptotic protease-activating factors"/>
    <property type="match status" value="1"/>
</dbReference>
<evidence type="ECO:0000259" key="7">
    <source>
        <dbReference type="Pfam" id="PF00931"/>
    </source>
</evidence>
<dbReference type="InterPro" id="IPR027417">
    <property type="entry name" value="P-loop_NTPase"/>
</dbReference>
<evidence type="ECO:0000256" key="4">
    <source>
        <dbReference type="ARBA" id="ARBA00022741"/>
    </source>
</evidence>
<dbReference type="Pfam" id="PF00931">
    <property type="entry name" value="NB-ARC"/>
    <property type="match status" value="1"/>
</dbReference>